<feature type="signal peptide" evidence="1">
    <location>
        <begin position="1"/>
        <end position="28"/>
    </location>
</feature>
<dbReference type="InterPro" id="IPR043906">
    <property type="entry name" value="Gfo/Idh/MocA_OxRdtase_bact_C"/>
</dbReference>
<sequence length="428" mass="47697" precursor="true">MRDIDRRRFLAGTAGAVALSALPTSHLAAANQSANKVVLAIMGLRNRGVQLAERFNQIENVEIAYVCDCDERQIAKGIDVASAGGTRPRPQGVSDSRQALDDPAVDALVVAVPNHWHAAATIAGCQAGKHVYVEKPCSQTAEEGELMMAAAERHDRVVQVGMQRRSGALYRRLVERVREGAIGEVLYAKSYYYRNRPTIGHAKPEPPPAWLDFDVWQGPATEREYQSNILHYNWHNFWHWGNGEIGNNGVHSIDICRWAMDMDFPTQVDVQAMKLRYDDDAETPDTMTAHFREGNKLMVWEGVSWSDPYRTGEGFGIELRGTEGTLVANDSGYTIYDISRAATEHETGSRGDVEHCQDFVDRIRNGGTPQATLQEGHRSAMFCHLANIAHRSGESLNVDARTGHLVKPSEQAAQLWSRDYRSKWMPSV</sequence>
<feature type="chain" id="PRO_5022184700" evidence="1">
    <location>
        <begin position="29"/>
        <end position="428"/>
    </location>
</feature>
<dbReference type="Gene3D" id="3.40.50.720">
    <property type="entry name" value="NAD(P)-binding Rossmann-like Domain"/>
    <property type="match status" value="1"/>
</dbReference>
<dbReference type="SUPFAM" id="SSF51735">
    <property type="entry name" value="NAD(P)-binding Rossmann-fold domains"/>
    <property type="match status" value="1"/>
</dbReference>
<keyword evidence="1" id="KW-0732">Signal</keyword>
<gene>
    <name evidence="4" type="primary">ydgJ</name>
    <name evidence="4" type="ORF">Pan181_19250</name>
</gene>
<reference evidence="4 5" key="1">
    <citation type="submission" date="2019-02" db="EMBL/GenBank/DDBJ databases">
        <title>Deep-cultivation of Planctomycetes and their phenomic and genomic characterization uncovers novel biology.</title>
        <authorList>
            <person name="Wiegand S."/>
            <person name="Jogler M."/>
            <person name="Boedeker C."/>
            <person name="Pinto D."/>
            <person name="Vollmers J."/>
            <person name="Rivas-Marin E."/>
            <person name="Kohn T."/>
            <person name="Peeters S.H."/>
            <person name="Heuer A."/>
            <person name="Rast P."/>
            <person name="Oberbeckmann S."/>
            <person name="Bunk B."/>
            <person name="Jeske O."/>
            <person name="Meyerdierks A."/>
            <person name="Storesund J.E."/>
            <person name="Kallscheuer N."/>
            <person name="Luecker S."/>
            <person name="Lage O.M."/>
            <person name="Pohl T."/>
            <person name="Merkel B.J."/>
            <person name="Hornburger P."/>
            <person name="Mueller R.-W."/>
            <person name="Bruemmer F."/>
            <person name="Labrenz M."/>
            <person name="Spormann A.M."/>
            <person name="Op den Camp H."/>
            <person name="Overmann J."/>
            <person name="Amann R."/>
            <person name="Jetten M.S.M."/>
            <person name="Mascher T."/>
            <person name="Medema M.H."/>
            <person name="Devos D.P."/>
            <person name="Kaster A.-K."/>
            <person name="Ovreas L."/>
            <person name="Rohde M."/>
            <person name="Galperin M.Y."/>
            <person name="Jogler C."/>
        </authorList>
    </citation>
    <scope>NUCLEOTIDE SEQUENCE [LARGE SCALE GENOMIC DNA]</scope>
    <source>
        <strain evidence="4 5">Pan181</strain>
    </source>
</reference>
<dbReference type="RefSeq" id="WP_145246550.1">
    <property type="nucleotide sequence ID" value="NZ_CP036278.1"/>
</dbReference>
<dbReference type="Pfam" id="PF19051">
    <property type="entry name" value="GFO_IDH_MocA_C2"/>
    <property type="match status" value="1"/>
</dbReference>
<organism evidence="4 5">
    <name type="scientific">Aeoliella mucimassa</name>
    <dbReference type="NCBI Taxonomy" id="2527972"/>
    <lineage>
        <taxon>Bacteria</taxon>
        <taxon>Pseudomonadati</taxon>
        <taxon>Planctomycetota</taxon>
        <taxon>Planctomycetia</taxon>
        <taxon>Pirellulales</taxon>
        <taxon>Lacipirellulaceae</taxon>
        <taxon>Aeoliella</taxon>
    </lineage>
</organism>
<dbReference type="EC" id="1.-.-.-" evidence="4"/>
<dbReference type="PROSITE" id="PS51318">
    <property type="entry name" value="TAT"/>
    <property type="match status" value="1"/>
</dbReference>
<keyword evidence="5" id="KW-1185">Reference proteome</keyword>
<dbReference type="InterPro" id="IPR000683">
    <property type="entry name" value="Gfo/Idh/MocA-like_OxRdtase_N"/>
</dbReference>
<dbReference type="OrthoDB" id="9788246at2"/>
<feature type="domain" description="Gfo/Idh/MocA-like oxidoreductase N-terminal" evidence="2">
    <location>
        <begin position="40"/>
        <end position="161"/>
    </location>
</feature>
<evidence type="ECO:0000313" key="5">
    <source>
        <dbReference type="Proteomes" id="UP000315750"/>
    </source>
</evidence>
<evidence type="ECO:0000256" key="1">
    <source>
        <dbReference type="SAM" id="SignalP"/>
    </source>
</evidence>
<dbReference type="Pfam" id="PF01408">
    <property type="entry name" value="GFO_IDH_MocA"/>
    <property type="match status" value="1"/>
</dbReference>
<evidence type="ECO:0000259" key="2">
    <source>
        <dbReference type="Pfam" id="PF01408"/>
    </source>
</evidence>
<dbReference type="KEGG" id="amuc:Pan181_19250"/>
<dbReference type="GO" id="GO:0016491">
    <property type="term" value="F:oxidoreductase activity"/>
    <property type="evidence" value="ECO:0007669"/>
    <property type="project" value="UniProtKB-KW"/>
</dbReference>
<dbReference type="Gene3D" id="3.30.360.10">
    <property type="entry name" value="Dihydrodipicolinate Reductase, domain 2"/>
    <property type="match status" value="1"/>
</dbReference>
<keyword evidence="4" id="KW-0560">Oxidoreductase</keyword>
<dbReference type="GO" id="GO:0000166">
    <property type="term" value="F:nucleotide binding"/>
    <property type="evidence" value="ECO:0007669"/>
    <property type="project" value="InterPro"/>
</dbReference>
<dbReference type="InterPro" id="IPR050463">
    <property type="entry name" value="Gfo/Idh/MocA_oxidrdct_glycsds"/>
</dbReference>
<accession>A0A518ALY6</accession>
<protein>
    <submittedName>
        <fullName evidence="4">Putative oxidoreductase YdgJ</fullName>
        <ecNumber evidence="4">1.-.-.-</ecNumber>
    </submittedName>
</protein>
<dbReference type="AlphaFoldDB" id="A0A518ALY6"/>
<name>A0A518ALY6_9BACT</name>
<dbReference type="Proteomes" id="UP000315750">
    <property type="component" value="Chromosome"/>
</dbReference>
<dbReference type="InterPro" id="IPR036291">
    <property type="entry name" value="NAD(P)-bd_dom_sf"/>
</dbReference>
<evidence type="ECO:0000313" key="4">
    <source>
        <dbReference type="EMBL" id="QDU55731.1"/>
    </source>
</evidence>
<dbReference type="SUPFAM" id="SSF55347">
    <property type="entry name" value="Glyceraldehyde-3-phosphate dehydrogenase-like, C-terminal domain"/>
    <property type="match status" value="1"/>
</dbReference>
<feature type="domain" description="Gfo/Idh/MocA-like oxidoreductase bacterial type C-terminal" evidence="3">
    <location>
        <begin position="202"/>
        <end position="424"/>
    </location>
</feature>
<evidence type="ECO:0000259" key="3">
    <source>
        <dbReference type="Pfam" id="PF19051"/>
    </source>
</evidence>
<proteinExistence type="predicted"/>
<dbReference type="InterPro" id="IPR006311">
    <property type="entry name" value="TAT_signal"/>
</dbReference>
<dbReference type="PANTHER" id="PTHR43818:SF5">
    <property type="entry name" value="OXIDOREDUCTASE FAMILY PROTEIN"/>
    <property type="match status" value="1"/>
</dbReference>
<dbReference type="PANTHER" id="PTHR43818">
    <property type="entry name" value="BCDNA.GH03377"/>
    <property type="match status" value="1"/>
</dbReference>
<dbReference type="EMBL" id="CP036278">
    <property type="protein sequence ID" value="QDU55731.1"/>
    <property type="molecule type" value="Genomic_DNA"/>
</dbReference>